<dbReference type="GeneID" id="120884499"/>
<dbReference type="FunCoup" id="I3N2X4">
    <property type="interactions" value="6"/>
</dbReference>
<evidence type="ECO:0000256" key="6">
    <source>
        <dbReference type="ARBA" id="ARBA00025111"/>
    </source>
</evidence>
<protein>
    <recommendedName>
        <fullName evidence="9">Ferritin</fullName>
    </recommendedName>
</protein>
<dbReference type="AlphaFoldDB" id="I3N2X4"/>
<evidence type="ECO:0000256" key="7">
    <source>
        <dbReference type="ARBA" id="ARBA00047990"/>
    </source>
</evidence>
<sequence length="176" mass="20839">MERMRLAPVPEECRYQINHVASYLMHISDIYLSMACYYVDQKGMPPFVMFFEEEAELKRQQAKHFLRFLRKRNSTICLPVIERSDIDNWGSAMQALTSAVQKEKMLQEILEDLKKVVTQTRETELRPFIIEFLEKQKRNVEYLESQISYQKLLEEKKKIESDFEVSAETSASGRKT</sequence>
<dbReference type="GO" id="GO:0008199">
    <property type="term" value="F:ferric iron binding"/>
    <property type="evidence" value="ECO:0007669"/>
    <property type="project" value="InterPro"/>
</dbReference>
<comment type="function">
    <text evidence="6">Stores iron in a soluble, non-toxic, readily available form. Important for iron homeostasis. Has ferroxidase activity. Iron is taken up in the ferrous form and deposited as ferric hydroxides after oxidation.</text>
</comment>
<feature type="domain" description="Ferritin-like diiron" evidence="10">
    <location>
        <begin position="7"/>
        <end position="154"/>
    </location>
</feature>
<dbReference type="InterPro" id="IPR012347">
    <property type="entry name" value="Ferritin-like"/>
</dbReference>
<dbReference type="GeneTree" id="ENSGT00850000132566"/>
<name>I3N2X4_ICTTR</name>
<organism evidence="11 12">
    <name type="scientific">Ictidomys tridecemlineatus</name>
    <name type="common">Thirteen-lined ground squirrel</name>
    <name type="synonym">Spermophilus tridecemlineatus</name>
    <dbReference type="NCBI Taxonomy" id="43179"/>
    <lineage>
        <taxon>Eukaryota</taxon>
        <taxon>Metazoa</taxon>
        <taxon>Chordata</taxon>
        <taxon>Craniata</taxon>
        <taxon>Vertebrata</taxon>
        <taxon>Euteleostomi</taxon>
        <taxon>Mammalia</taxon>
        <taxon>Eutheria</taxon>
        <taxon>Euarchontoglires</taxon>
        <taxon>Glires</taxon>
        <taxon>Rodentia</taxon>
        <taxon>Sciuromorpha</taxon>
        <taxon>Sciuridae</taxon>
        <taxon>Xerinae</taxon>
        <taxon>Marmotini</taxon>
        <taxon>Ictidomys</taxon>
    </lineage>
</organism>
<feature type="binding site" evidence="8">
    <location>
        <position position="103"/>
    </location>
    <ligand>
        <name>Fe cation</name>
        <dbReference type="ChEBI" id="CHEBI:24875"/>
        <label>1</label>
    </ligand>
</feature>
<dbReference type="RefSeq" id="XP_040126426.1">
    <property type="nucleotide sequence ID" value="XM_040270492.1"/>
</dbReference>
<keyword evidence="3 8" id="KW-0479">Metal-binding</keyword>
<comment type="function">
    <text evidence="9">Stores iron in a soluble, non-toxic, readily available form. Important for iron homeostasis. Iron is taken up in the ferrous form and deposited as ferric hydroxides after oxidation.</text>
</comment>
<comment type="similarity">
    <text evidence="1 9">Belongs to the ferritin family.</text>
</comment>
<dbReference type="GO" id="GO:0006879">
    <property type="term" value="P:intracellular iron ion homeostasis"/>
    <property type="evidence" value="ECO:0007669"/>
    <property type="project" value="UniProtKB-KW"/>
</dbReference>
<reference evidence="12" key="1">
    <citation type="submission" date="2011-11" db="EMBL/GenBank/DDBJ databases">
        <title>The Draft Genome of Spermophilus tridecemlineatus.</title>
        <authorList>
            <consortium name="The Broad Institute Genome Assembly &amp; Analysis Group"/>
            <consortium name="Computational R&amp;D Group"/>
            <consortium name="and Sequencing Platform"/>
            <person name="Di Palma F."/>
            <person name="Alfoldi J."/>
            <person name="Johnson J."/>
            <person name="Berlin A."/>
            <person name="Gnerre S."/>
            <person name="Jaffe D."/>
            <person name="MacCallum I."/>
            <person name="Young S."/>
            <person name="Walker B.J."/>
            <person name="Lindblad-Toh K."/>
        </authorList>
    </citation>
    <scope>NUCLEOTIDE SEQUENCE [LARGE SCALE GENOMIC DNA]</scope>
</reference>
<evidence type="ECO:0000313" key="11">
    <source>
        <dbReference type="Ensembl" id="ENSSTOP00000018720.2"/>
    </source>
</evidence>
<dbReference type="PANTHER" id="PTHR11431">
    <property type="entry name" value="FERRITIN"/>
    <property type="match status" value="1"/>
</dbReference>
<feature type="binding site" evidence="8">
    <location>
        <position position="136"/>
    </location>
    <ligand>
        <name>Fe cation</name>
        <dbReference type="ChEBI" id="CHEBI:24875"/>
        <label>1</label>
    </ligand>
</feature>
<reference evidence="11" key="3">
    <citation type="submission" date="2025-09" db="UniProtKB">
        <authorList>
            <consortium name="Ensembl"/>
        </authorList>
    </citation>
    <scope>IDENTIFICATION</scope>
</reference>
<keyword evidence="4" id="KW-0560">Oxidoreductase</keyword>
<keyword evidence="12" id="KW-1185">Reference proteome</keyword>
<evidence type="ECO:0000256" key="4">
    <source>
        <dbReference type="ARBA" id="ARBA00023002"/>
    </source>
</evidence>
<evidence type="ECO:0000313" key="12">
    <source>
        <dbReference type="Proteomes" id="UP000005215"/>
    </source>
</evidence>
<dbReference type="PROSITE" id="PS50905">
    <property type="entry name" value="FERRITIN_LIKE"/>
    <property type="match status" value="1"/>
</dbReference>
<dbReference type="InParanoid" id="I3N2X4"/>
<dbReference type="InterPro" id="IPR008331">
    <property type="entry name" value="Ferritin_DPS_dom"/>
</dbReference>
<dbReference type="Gene3D" id="1.20.1260.10">
    <property type="match status" value="1"/>
</dbReference>
<reference evidence="11" key="2">
    <citation type="submission" date="2025-08" db="UniProtKB">
        <authorList>
            <consortium name="Ensembl"/>
        </authorList>
    </citation>
    <scope>IDENTIFICATION</scope>
</reference>
<proteinExistence type="inferred from homology"/>
<accession>I3N2X4</accession>
<keyword evidence="5 8" id="KW-0408">Iron</keyword>
<dbReference type="GO" id="GO:0006826">
    <property type="term" value="P:iron ion transport"/>
    <property type="evidence" value="ECO:0007669"/>
    <property type="project" value="InterPro"/>
</dbReference>
<dbReference type="Pfam" id="PF00210">
    <property type="entry name" value="Ferritin"/>
    <property type="match status" value="1"/>
</dbReference>
<keyword evidence="2 9" id="KW-0409">Iron storage</keyword>
<dbReference type="STRING" id="43179.ENSSTOP00000018720"/>
<dbReference type="OrthoDB" id="186462at2759"/>
<evidence type="ECO:0000259" key="10">
    <source>
        <dbReference type="PROSITE" id="PS50905"/>
    </source>
</evidence>
<dbReference type="KEGG" id="iti:120884499"/>
<dbReference type="Ensembl" id="ENSSTOT00000020983.2">
    <property type="protein sequence ID" value="ENSSTOP00000018720.2"/>
    <property type="gene ID" value="ENSSTOG00000022867.2"/>
</dbReference>
<evidence type="ECO:0000256" key="2">
    <source>
        <dbReference type="ARBA" id="ARBA00022434"/>
    </source>
</evidence>
<evidence type="ECO:0000256" key="1">
    <source>
        <dbReference type="ARBA" id="ARBA00007513"/>
    </source>
</evidence>
<dbReference type="InterPro" id="IPR001519">
    <property type="entry name" value="Ferritin"/>
</dbReference>
<evidence type="ECO:0000256" key="5">
    <source>
        <dbReference type="ARBA" id="ARBA00023004"/>
    </source>
</evidence>
<evidence type="ECO:0000256" key="3">
    <source>
        <dbReference type="ARBA" id="ARBA00022723"/>
    </source>
</evidence>
<dbReference type="GO" id="GO:0008198">
    <property type="term" value="F:ferrous iron binding"/>
    <property type="evidence" value="ECO:0007669"/>
    <property type="project" value="TreeGrafter"/>
</dbReference>
<dbReference type="SUPFAM" id="SSF47240">
    <property type="entry name" value="Ferritin-like"/>
    <property type="match status" value="1"/>
</dbReference>
<evidence type="ECO:0000256" key="8">
    <source>
        <dbReference type="PIRSR" id="PIRSR601519-1"/>
    </source>
</evidence>
<evidence type="ECO:0000256" key="9">
    <source>
        <dbReference type="RuleBase" id="RU361145"/>
    </source>
</evidence>
<dbReference type="GO" id="GO:0004322">
    <property type="term" value="F:ferroxidase activity"/>
    <property type="evidence" value="ECO:0007669"/>
    <property type="project" value="UniProtKB-EC"/>
</dbReference>
<dbReference type="Proteomes" id="UP000005215">
    <property type="component" value="Unassembled WGS sequence"/>
</dbReference>
<dbReference type="eggNOG" id="KOG2332">
    <property type="taxonomic scope" value="Eukaryota"/>
</dbReference>
<dbReference type="EMBL" id="AGTP01081129">
    <property type="status" value="NOT_ANNOTATED_CDS"/>
    <property type="molecule type" value="Genomic_DNA"/>
</dbReference>
<dbReference type="PANTHER" id="PTHR11431:SF54">
    <property type="entry name" value="FERRITIN"/>
    <property type="match status" value="1"/>
</dbReference>
<gene>
    <name evidence="11" type="primary">LOC120884499</name>
</gene>
<dbReference type="GO" id="GO:0005737">
    <property type="term" value="C:cytoplasm"/>
    <property type="evidence" value="ECO:0007669"/>
    <property type="project" value="TreeGrafter"/>
</dbReference>
<comment type="catalytic activity">
    <reaction evidence="7">
        <text>4 Fe(2+) + O2 + 4 H(+) = 4 Fe(3+) + 2 H2O</text>
        <dbReference type="Rhea" id="RHEA:11148"/>
        <dbReference type="ChEBI" id="CHEBI:15377"/>
        <dbReference type="ChEBI" id="CHEBI:15378"/>
        <dbReference type="ChEBI" id="CHEBI:15379"/>
        <dbReference type="ChEBI" id="CHEBI:29033"/>
        <dbReference type="ChEBI" id="CHEBI:29034"/>
        <dbReference type="EC" id="1.16.3.1"/>
    </reaction>
</comment>
<dbReference type="HOGENOM" id="CLU_065681_3_0_1"/>
<dbReference type="InterPro" id="IPR009040">
    <property type="entry name" value="Ferritin-like_diiron"/>
</dbReference>
<dbReference type="InterPro" id="IPR009078">
    <property type="entry name" value="Ferritin-like_SF"/>
</dbReference>